<dbReference type="GO" id="GO:0006260">
    <property type="term" value="P:DNA replication"/>
    <property type="evidence" value="ECO:0007669"/>
    <property type="project" value="UniProtKB-UniRule"/>
</dbReference>
<dbReference type="HAMAP" id="MF_01894">
    <property type="entry name" value="Smc_prok"/>
    <property type="match status" value="1"/>
</dbReference>
<dbReference type="GO" id="GO:0005737">
    <property type="term" value="C:cytoplasm"/>
    <property type="evidence" value="ECO:0007669"/>
    <property type="project" value="UniProtKB-SubCell"/>
</dbReference>
<keyword evidence="10" id="KW-1185">Reference proteome</keyword>
<evidence type="ECO:0000313" key="9">
    <source>
        <dbReference type="EMBL" id="OOC09147.1"/>
    </source>
</evidence>
<dbReference type="GO" id="GO:0016887">
    <property type="term" value="F:ATP hydrolysis activity"/>
    <property type="evidence" value="ECO:0007669"/>
    <property type="project" value="InterPro"/>
</dbReference>
<dbReference type="OrthoDB" id="9808768at2"/>
<dbReference type="PIRSF" id="PIRSF005719">
    <property type="entry name" value="SMC"/>
    <property type="match status" value="1"/>
</dbReference>
<dbReference type="Pfam" id="PF02463">
    <property type="entry name" value="SMC_N"/>
    <property type="match status" value="1"/>
</dbReference>
<evidence type="ECO:0000259" key="8">
    <source>
        <dbReference type="Pfam" id="PF02463"/>
    </source>
</evidence>
<evidence type="ECO:0000256" key="1">
    <source>
        <dbReference type="ARBA" id="ARBA00022490"/>
    </source>
</evidence>
<dbReference type="Proteomes" id="UP000189177">
    <property type="component" value="Unassembled WGS sequence"/>
</dbReference>
<evidence type="ECO:0000256" key="4">
    <source>
        <dbReference type="ARBA" id="ARBA00023054"/>
    </source>
</evidence>
<keyword evidence="5 6" id="KW-0238">DNA-binding</keyword>
<name>A0A1V2ZVI5_9GAMM</name>
<feature type="compositionally biased region" description="Basic and acidic residues" evidence="7">
    <location>
        <begin position="403"/>
        <end position="412"/>
    </location>
</feature>
<dbReference type="RefSeq" id="WP_077244808.1">
    <property type="nucleotide sequence ID" value="NZ_MUZR01000059.1"/>
</dbReference>
<feature type="coiled-coil region" evidence="6">
    <location>
        <begin position="972"/>
        <end position="1020"/>
    </location>
</feature>
<gene>
    <name evidence="6" type="primary">smc</name>
    <name evidence="9" type="ORF">B1A74_12470</name>
</gene>
<keyword evidence="3 6" id="KW-0067">ATP-binding</keyword>
<dbReference type="InterPro" id="IPR011890">
    <property type="entry name" value="SMC_prok"/>
</dbReference>
<dbReference type="GO" id="GO:0007062">
    <property type="term" value="P:sister chromatid cohesion"/>
    <property type="evidence" value="ECO:0007669"/>
    <property type="project" value="InterPro"/>
</dbReference>
<keyword evidence="4 6" id="KW-0175">Coiled coil</keyword>
<reference evidence="9 10" key="1">
    <citation type="submission" date="2017-02" db="EMBL/GenBank/DDBJ databases">
        <title>Genomic diversity within the haloalkaliphilic genus Thioalkalivibrio.</title>
        <authorList>
            <person name="Ahn A.-C."/>
            <person name="Meier-Kolthoff J."/>
            <person name="Overmars L."/>
            <person name="Richter M."/>
            <person name="Woyke T."/>
            <person name="Sorokin D.Y."/>
            <person name="Muyzer G."/>
        </authorList>
    </citation>
    <scope>NUCLEOTIDE SEQUENCE [LARGE SCALE GENOMIC DNA]</scope>
    <source>
        <strain evidence="9 10">HL17</strain>
    </source>
</reference>
<dbReference type="STRING" id="252474.B1A74_12470"/>
<dbReference type="EMBL" id="MUZR01000059">
    <property type="protein sequence ID" value="OOC09147.1"/>
    <property type="molecule type" value="Genomic_DNA"/>
</dbReference>
<feature type="region of interest" description="Disordered" evidence="7">
    <location>
        <begin position="784"/>
        <end position="847"/>
    </location>
</feature>
<proteinExistence type="inferred from homology"/>
<organism evidence="9 10">
    <name type="scientific">Thioalkalivibrio halophilus</name>
    <dbReference type="NCBI Taxonomy" id="252474"/>
    <lineage>
        <taxon>Bacteria</taxon>
        <taxon>Pseudomonadati</taxon>
        <taxon>Pseudomonadota</taxon>
        <taxon>Gammaproteobacteria</taxon>
        <taxon>Chromatiales</taxon>
        <taxon>Ectothiorhodospiraceae</taxon>
        <taxon>Thioalkalivibrio</taxon>
    </lineage>
</organism>
<dbReference type="PANTHER" id="PTHR43977">
    <property type="entry name" value="STRUCTURAL MAINTENANCE OF CHROMOSOMES PROTEIN 3"/>
    <property type="match status" value="1"/>
</dbReference>
<feature type="binding site" evidence="6">
    <location>
        <begin position="32"/>
        <end position="39"/>
    </location>
    <ligand>
        <name>ATP</name>
        <dbReference type="ChEBI" id="CHEBI:30616"/>
    </ligand>
</feature>
<comment type="function">
    <text evidence="6">Required for chromosome condensation and partitioning.</text>
</comment>
<dbReference type="SUPFAM" id="SSF57997">
    <property type="entry name" value="Tropomyosin"/>
    <property type="match status" value="1"/>
</dbReference>
<dbReference type="GO" id="GO:0005524">
    <property type="term" value="F:ATP binding"/>
    <property type="evidence" value="ECO:0007669"/>
    <property type="project" value="UniProtKB-UniRule"/>
</dbReference>
<comment type="caution">
    <text evidence="9">The sequence shown here is derived from an EMBL/GenBank/DDBJ whole genome shotgun (WGS) entry which is preliminary data.</text>
</comment>
<evidence type="ECO:0000313" key="10">
    <source>
        <dbReference type="Proteomes" id="UP000189177"/>
    </source>
</evidence>
<dbReference type="GO" id="GO:0007059">
    <property type="term" value="P:chromosome segregation"/>
    <property type="evidence" value="ECO:0007669"/>
    <property type="project" value="UniProtKB-UniRule"/>
</dbReference>
<dbReference type="GO" id="GO:0030261">
    <property type="term" value="P:chromosome condensation"/>
    <property type="evidence" value="ECO:0007669"/>
    <property type="project" value="InterPro"/>
</dbReference>
<keyword evidence="2 6" id="KW-0547">Nucleotide-binding</keyword>
<dbReference type="CDD" id="cd03278">
    <property type="entry name" value="ABC_SMC_barmotin"/>
    <property type="match status" value="1"/>
</dbReference>
<evidence type="ECO:0000256" key="5">
    <source>
        <dbReference type="ARBA" id="ARBA00023125"/>
    </source>
</evidence>
<comment type="subcellular location">
    <subcellularLocation>
        <location evidence="6">Cytoplasm</location>
    </subcellularLocation>
</comment>
<dbReference type="InterPro" id="IPR003395">
    <property type="entry name" value="RecF/RecN/SMC_N"/>
</dbReference>
<dbReference type="InterPro" id="IPR024704">
    <property type="entry name" value="SMC"/>
</dbReference>
<accession>A0A1V2ZVI5</accession>
<comment type="domain">
    <text evidence="6">Contains large globular domains required for ATP hydrolysis at each terminus and a third globular domain forming a flexible hinge near the middle of the molecule. These domains are separated by coiled-coil structures.</text>
</comment>
<comment type="subunit">
    <text evidence="6">Homodimer.</text>
</comment>
<comment type="caution">
    <text evidence="6">Lacks conserved residue(s) required for the propagation of feature annotation.</text>
</comment>
<feature type="region of interest" description="Disordered" evidence="7">
    <location>
        <begin position="360"/>
        <end position="441"/>
    </location>
</feature>
<dbReference type="AlphaFoldDB" id="A0A1V2ZVI5"/>
<sequence>MRLARIKLAGFKSFVDPTTLVLPGNRVGVVGPNGCGKSNTIDAVRWVMGESSAKHLRGDSGEDVIFNGSSSRKPVGQASIELVFDNSEGRLGGEYSAYTEIAVKRALTRDGQSKYYLNGHRARKRDIVDLFLGTGLGPRSYAIIEQGMIARLIEARPEDLRTYLEEAAGISKYKERRRETENRVRHTRENLERLDDLREEVGKQAERLNRQAATAERYQQLAADRRRKRAEAILLRLQAEEAALESRRAELSAAETELARLQAEAQNARTRSETLRQQRVEREAAVSEAQSAYYDRAAEVSRLEQSIRHAEAELERETRELEDLDTRIRTAGEQQDAVAGRIREAERECERLREALENAEREQQRLEAAAEEAEQADQAAREAQQEWERNLAEPRQAAQVARSRMDSAEQTRQRLARRREKLESEKAALPQTHPGEEAERVEGELAGLREALEAEQARSAEARAELERLEAEQAEEQEQAHAVEREHREVAGRLAGLESFGGEADPEATRKRREEWARRHGIDAGRPLVQALEVEDGWDTAVEAVLGSWLEAEVPEGAGDPLGLEAAALADLPEAPLRRLDGTASAEPVPDDSLAARVRGPAAVRRWLAGIYCAADAQAARERARDCGPGESVITPGGTWLGPGWLAHGTLEAEVSGAVARVRLARELEQQRDALQERGRALEASLAGRRERIGEAREARDAVDARIAEQRKQVQEGENRVQRLHDQARQLEQQQARIDRELEEVAEEDERVRTQFDEAEAERNRALERLEGLEADREAVEARVAATREARQQAREQARSARDAAGKARLAEQEARHRLEREQSERERLERQLSEDRERQGRLREGLEGRRAPLEQWKKDLQAAAEARQAAESALTAARGQLDECDHALREVAGELTELEQRVEQQRSTCEEYRLDQRSRATQLEQLREQLQESGFDARELAAELPEDAGVEAWDRAIAELDRAIEKLGPINLAAIDEARELEERQRYLEEQHADLIEALETLEAAMQRIDRETRTLFRETFDKVNAGLGEKFQRLFGGGEARLEMTGDDLLDTGVAIMARPPGKRLSTIHLMSGGEKALTASALVFAIFELNPAPFCMLDEVDAPLDEANVGRFGELLREMSERIQFIFITHNKSTMSMAEQLIGVTMHEPGVSRLVSVDVDEAVEMAGA</sequence>
<evidence type="ECO:0000256" key="2">
    <source>
        <dbReference type="ARBA" id="ARBA00022741"/>
    </source>
</evidence>
<evidence type="ECO:0000256" key="6">
    <source>
        <dbReference type="HAMAP-Rule" id="MF_01894"/>
    </source>
</evidence>
<protein>
    <recommendedName>
        <fullName evidence="6">Chromosome partition protein Smc</fullName>
    </recommendedName>
</protein>
<keyword evidence="1 6" id="KW-0963">Cytoplasm</keyword>
<comment type="similarity">
    <text evidence="6">Belongs to the SMC family.</text>
</comment>
<feature type="domain" description="RecF/RecN/SMC N-terminal" evidence="8">
    <location>
        <begin position="3"/>
        <end position="1155"/>
    </location>
</feature>
<dbReference type="NCBIfam" id="TIGR02168">
    <property type="entry name" value="SMC_prok_B"/>
    <property type="match status" value="1"/>
</dbReference>
<dbReference type="InterPro" id="IPR027417">
    <property type="entry name" value="P-loop_NTPase"/>
</dbReference>
<evidence type="ECO:0000256" key="3">
    <source>
        <dbReference type="ARBA" id="ARBA00022840"/>
    </source>
</evidence>
<dbReference type="SUPFAM" id="SSF52540">
    <property type="entry name" value="P-loop containing nucleoside triphosphate hydrolases"/>
    <property type="match status" value="1"/>
</dbReference>
<dbReference type="Gene3D" id="3.40.50.300">
    <property type="entry name" value="P-loop containing nucleotide triphosphate hydrolases"/>
    <property type="match status" value="2"/>
</dbReference>
<dbReference type="GO" id="GO:0003677">
    <property type="term" value="F:DNA binding"/>
    <property type="evidence" value="ECO:0007669"/>
    <property type="project" value="UniProtKB-UniRule"/>
</dbReference>
<evidence type="ECO:0000256" key="7">
    <source>
        <dbReference type="SAM" id="MobiDB-lite"/>
    </source>
</evidence>
<feature type="compositionally biased region" description="Basic and acidic residues" evidence="7">
    <location>
        <begin position="379"/>
        <end position="392"/>
    </location>
</feature>